<comment type="similarity">
    <text evidence="2 9">Belongs to the uroporphyrinogen-III synthase family.</text>
</comment>
<keyword evidence="5 9" id="KW-0627">Porphyrin biosynthesis</keyword>
<evidence type="ECO:0000313" key="11">
    <source>
        <dbReference type="EMBL" id="MFC5438840.1"/>
    </source>
</evidence>
<evidence type="ECO:0000256" key="4">
    <source>
        <dbReference type="ARBA" id="ARBA00023239"/>
    </source>
</evidence>
<gene>
    <name evidence="11" type="ORF">ACFPK0_02290</name>
</gene>
<reference evidence="12" key="1">
    <citation type="journal article" date="2019" name="Int. J. Syst. Evol. Microbiol.">
        <title>The Global Catalogue of Microorganisms (GCM) 10K type strain sequencing project: providing services to taxonomists for standard genome sequencing and annotation.</title>
        <authorList>
            <consortium name="The Broad Institute Genomics Platform"/>
            <consortium name="The Broad Institute Genome Sequencing Center for Infectious Disease"/>
            <person name="Wu L."/>
            <person name="Ma J."/>
        </authorList>
    </citation>
    <scope>NUCLEOTIDE SEQUENCE [LARGE SCALE GENOMIC DNA]</scope>
    <source>
        <strain evidence="12">KACC 12822</strain>
    </source>
</reference>
<organism evidence="11 12">
    <name type="scientific">Rhodanobacter ginsenosidimutans</name>
    <dbReference type="NCBI Taxonomy" id="490571"/>
    <lineage>
        <taxon>Bacteria</taxon>
        <taxon>Pseudomonadati</taxon>
        <taxon>Pseudomonadota</taxon>
        <taxon>Gammaproteobacteria</taxon>
        <taxon>Lysobacterales</taxon>
        <taxon>Rhodanobacteraceae</taxon>
        <taxon>Rhodanobacter</taxon>
    </lineage>
</organism>
<comment type="catalytic activity">
    <reaction evidence="8 9">
        <text>hydroxymethylbilane = uroporphyrinogen III + H2O</text>
        <dbReference type="Rhea" id="RHEA:18965"/>
        <dbReference type="ChEBI" id="CHEBI:15377"/>
        <dbReference type="ChEBI" id="CHEBI:57308"/>
        <dbReference type="ChEBI" id="CHEBI:57845"/>
        <dbReference type="EC" id="4.2.1.75"/>
    </reaction>
</comment>
<dbReference type="RefSeq" id="WP_377338091.1">
    <property type="nucleotide sequence ID" value="NZ_JALBWS010000015.1"/>
</dbReference>
<evidence type="ECO:0000256" key="7">
    <source>
        <dbReference type="ARBA" id="ARBA00040167"/>
    </source>
</evidence>
<evidence type="ECO:0000256" key="6">
    <source>
        <dbReference type="ARBA" id="ARBA00037589"/>
    </source>
</evidence>
<evidence type="ECO:0000256" key="5">
    <source>
        <dbReference type="ARBA" id="ARBA00023244"/>
    </source>
</evidence>
<dbReference type="EC" id="4.2.1.75" evidence="3 9"/>
<keyword evidence="12" id="KW-1185">Reference proteome</keyword>
<evidence type="ECO:0000259" key="10">
    <source>
        <dbReference type="Pfam" id="PF02602"/>
    </source>
</evidence>
<dbReference type="GO" id="GO:0004852">
    <property type="term" value="F:uroporphyrinogen-III synthase activity"/>
    <property type="evidence" value="ECO:0007669"/>
    <property type="project" value="UniProtKB-EC"/>
</dbReference>
<evidence type="ECO:0000256" key="8">
    <source>
        <dbReference type="ARBA" id="ARBA00048617"/>
    </source>
</evidence>
<accession>A0ABW0JST7</accession>
<comment type="function">
    <text evidence="6 9">Catalyzes cyclization of the linear tetrapyrrole, hydroxymethylbilane, to the macrocyclic uroporphyrinogen III.</text>
</comment>
<comment type="pathway">
    <text evidence="1 9">Porphyrin-containing compound metabolism; protoporphyrin-IX biosynthesis; coproporphyrinogen-III from 5-aminolevulinate: step 3/4.</text>
</comment>
<evidence type="ECO:0000256" key="3">
    <source>
        <dbReference type="ARBA" id="ARBA00013109"/>
    </source>
</evidence>
<dbReference type="Proteomes" id="UP001596018">
    <property type="component" value="Unassembled WGS sequence"/>
</dbReference>
<dbReference type="Pfam" id="PF02602">
    <property type="entry name" value="HEM4"/>
    <property type="match status" value="1"/>
</dbReference>
<keyword evidence="4 9" id="KW-0456">Lyase</keyword>
<feature type="domain" description="Tetrapyrrole biosynthesis uroporphyrinogen III synthase" evidence="10">
    <location>
        <begin position="38"/>
        <end position="258"/>
    </location>
</feature>
<dbReference type="PANTHER" id="PTHR38042:SF1">
    <property type="entry name" value="UROPORPHYRINOGEN-III SYNTHASE, CHLOROPLASTIC"/>
    <property type="match status" value="1"/>
</dbReference>
<dbReference type="InterPro" id="IPR003754">
    <property type="entry name" value="4pyrrol_synth_uPrphyn_synth"/>
</dbReference>
<evidence type="ECO:0000256" key="1">
    <source>
        <dbReference type="ARBA" id="ARBA00004772"/>
    </source>
</evidence>
<protein>
    <recommendedName>
        <fullName evidence="7 9">Uroporphyrinogen-III synthase</fullName>
        <ecNumber evidence="3 9">4.2.1.75</ecNumber>
    </recommendedName>
</protein>
<dbReference type="InterPro" id="IPR036108">
    <property type="entry name" value="4pyrrol_syn_uPrphyn_synt_sf"/>
</dbReference>
<evidence type="ECO:0000313" key="12">
    <source>
        <dbReference type="Proteomes" id="UP001596018"/>
    </source>
</evidence>
<dbReference type="EMBL" id="JBHSMM010000001">
    <property type="protein sequence ID" value="MFC5438840.1"/>
    <property type="molecule type" value="Genomic_DNA"/>
</dbReference>
<sequence length="264" mass="27438">MIIGESNHARAVAGTSPAGPLRGRTVVITRPVGSGAGLARKVRALGGLPLLLPGLALREVADKAAARREWQAACAGEVLIFTSPAAVRYAVALAPPRTAALVLAVGQGTARALRRHGFNDVRAPQRQDSEGLLALAELRELDGRAVALISAPGGRGILRTTLAERGAALREVHVYRRVPARLDRRHVDAVRRLPASALLLLSSAESWHNLATALPPDALSRLCATTAVVSSERLAGIAAAAGFARIRQAASAMADDLLAAAMGK</sequence>
<dbReference type="Gene3D" id="3.40.50.10090">
    <property type="match status" value="2"/>
</dbReference>
<evidence type="ECO:0000256" key="9">
    <source>
        <dbReference type="RuleBase" id="RU366031"/>
    </source>
</evidence>
<dbReference type="CDD" id="cd06578">
    <property type="entry name" value="HemD"/>
    <property type="match status" value="1"/>
</dbReference>
<dbReference type="InterPro" id="IPR039793">
    <property type="entry name" value="UROS/Hem4"/>
</dbReference>
<name>A0ABW0JST7_9GAMM</name>
<dbReference type="PANTHER" id="PTHR38042">
    <property type="entry name" value="UROPORPHYRINOGEN-III SYNTHASE, CHLOROPLASTIC"/>
    <property type="match status" value="1"/>
</dbReference>
<dbReference type="SUPFAM" id="SSF69618">
    <property type="entry name" value="HemD-like"/>
    <property type="match status" value="1"/>
</dbReference>
<evidence type="ECO:0000256" key="2">
    <source>
        <dbReference type="ARBA" id="ARBA00008133"/>
    </source>
</evidence>
<comment type="caution">
    <text evidence="11">The sequence shown here is derived from an EMBL/GenBank/DDBJ whole genome shotgun (WGS) entry which is preliminary data.</text>
</comment>
<proteinExistence type="inferred from homology"/>